<sequence length="749" mass="78629">MAVESVPVQPQAVSPTEMHIEKDALKSASAAVEEKKEDEVEALQEQVEAVNLGNVDDLHAACVEGKLQDVRALLSKGTDRLETLDVNSGCTPIVLAIRGNHHDIVRELLAAGAIIPPPGLTNDPLMLSILYPQPVYGMPPQFMSIPPQDFYPQPNYFPSQNGETQRFPLRKDSASAPNGAPNGNGSASNLPPAEVSKSIPCRNFPNCKYGNACVFLHPRPAHFYPGPGQNGFAPQGFEGYPPYPPAPAPYFMPNGNNFQSFAPSDAQPQVSDSAEAGAQVDSASIAAVPAPTGAAPAPIPAPPHIPSAVAPVFVPGYQPADMMGSPPPPPFGLSPMSPSMLGSSLPSIPPAEVFFATSPTNGFMPPPPMTGPHARRQSFGQGPQFGGQGKPFGHGKKPSFSGGKPWTGNRPAGGKFGNWKDGNPPPCAFFSQGNCRNGEFCKFPHLDPDGNDCRHPDVVRGVIPPLPPLSRQNRNMRAVGPGFAPFDPAFRQQQYQQQMQFLQHQRMAAAQAQQSQAPAEPNDEVKPIVEDEAPATDAEKQATDSVPAAATSPAVTVLPAKPAVTMPTLLRSASQPGVQRVHANGVPSRSHSPAPSNVSFHGNGHPRRAGRVPNVNGARSSSSGPEKKPAQRVPKPDEFPVLGTPTSEKKEPVWGMSGKTAAQVLQAPAPVKPVVKVSQPIEEDAQSVTMESESDSDTVLVSRKPSASATPATTASPDPEPKKAAISFASIAGAVAAPSVETAPVAVKA</sequence>
<dbReference type="STRING" id="214684.Q5KIL5"/>
<keyword evidence="1" id="KW-0040">ANK repeat</keyword>
<keyword evidence="2" id="KW-0863">Zinc-finger</keyword>
<evidence type="ECO:0000256" key="2">
    <source>
        <dbReference type="PROSITE-ProRule" id="PRU00723"/>
    </source>
</evidence>
<feature type="compositionally biased region" description="Low complexity" evidence="4">
    <location>
        <begin position="705"/>
        <end position="717"/>
    </location>
</feature>
<dbReference type="PROSITE" id="PS50297">
    <property type="entry name" value="ANK_REP_REGION"/>
    <property type="match status" value="1"/>
</dbReference>
<dbReference type="SMART" id="SM00356">
    <property type="entry name" value="ZnF_C3H1"/>
    <property type="match status" value="2"/>
</dbReference>
<dbReference type="Gene3D" id="1.25.40.20">
    <property type="entry name" value="Ankyrin repeat-containing domain"/>
    <property type="match status" value="1"/>
</dbReference>
<feature type="compositionally biased region" description="Polar residues" evidence="4">
    <location>
        <begin position="587"/>
        <end position="600"/>
    </location>
</feature>
<keyword evidence="3" id="KW-0175">Coiled coil</keyword>
<feature type="region of interest" description="Disordered" evidence="4">
    <location>
        <begin position="153"/>
        <end position="194"/>
    </location>
</feature>
<dbReference type="OMA" id="TERPACH"/>
<dbReference type="OrthoDB" id="20872at2759"/>
<keyword evidence="2" id="KW-0479">Metal-binding</keyword>
<accession>Q55TS2</accession>
<dbReference type="Pfam" id="PF12796">
    <property type="entry name" value="Ank_2"/>
    <property type="match status" value="1"/>
</dbReference>
<dbReference type="eggNOG" id="ENOG502S4MW">
    <property type="taxonomic scope" value="Eukaryota"/>
</dbReference>
<keyword evidence="7" id="KW-1185">Reference proteome</keyword>
<feature type="compositionally biased region" description="Gly residues" evidence="4">
    <location>
        <begin position="383"/>
        <end position="392"/>
    </location>
</feature>
<dbReference type="PROSITE" id="PS50088">
    <property type="entry name" value="ANK_REPEAT"/>
    <property type="match status" value="1"/>
</dbReference>
<evidence type="ECO:0000259" key="5">
    <source>
        <dbReference type="PROSITE" id="PS50103"/>
    </source>
</evidence>
<dbReference type="InParanoid" id="Q5KIL5"/>
<feature type="compositionally biased region" description="Low complexity" evidence="4">
    <location>
        <begin position="543"/>
        <end position="553"/>
    </location>
</feature>
<name>Q5KIL5_CRYD1</name>
<feature type="region of interest" description="Disordered" evidence="4">
    <location>
        <begin position="572"/>
        <end position="654"/>
    </location>
</feature>
<dbReference type="HOGENOM" id="CLU_426496_0_0_1"/>
<feature type="coiled-coil region" evidence="3">
    <location>
        <begin position="25"/>
        <end position="53"/>
    </location>
</feature>
<dbReference type="PROSITE" id="PS50103">
    <property type="entry name" value="ZF_C3H1"/>
    <property type="match status" value="2"/>
</dbReference>
<feature type="zinc finger region" description="C3H1-type" evidence="2">
    <location>
        <begin position="196"/>
        <end position="220"/>
    </location>
</feature>
<dbReference type="InterPro" id="IPR000571">
    <property type="entry name" value="Znf_CCCH"/>
</dbReference>
<feature type="region of interest" description="Disordered" evidence="4">
    <location>
        <begin position="371"/>
        <end position="410"/>
    </location>
</feature>
<dbReference type="Pfam" id="PF00642">
    <property type="entry name" value="zf-CCCH"/>
    <property type="match status" value="1"/>
</dbReference>
<dbReference type="Proteomes" id="UP000002149">
    <property type="component" value="Chromosome 4"/>
</dbReference>
<dbReference type="AlphaFoldDB" id="Q5KIL5"/>
<feature type="compositionally biased region" description="Low complexity" evidence="4">
    <location>
        <begin position="174"/>
        <end position="189"/>
    </location>
</feature>
<feature type="domain" description="C3H1-type" evidence="5">
    <location>
        <begin position="421"/>
        <end position="448"/>
    </location>
</feature>
<feature type="zinc finger region" description="C3H1-type" evidence="2">
    <location>
        <begin position="421"/>
        <end position="448"/>
    </location>
</feature>
<evidence type="ECO:0000256" key="4">
    <source>
        <dbReference type="SAM" id="MobiDB-lite"/>
    </source>
</evidence>
<organism evidence="6 7">
    <name type="scientific">Cryptococcus deneoformans (strain JEC21 / ATCC MYA-565)</name>
    <name type="common">Cryptococcus neoformans var. neoformans serotype D</name>
    <dbReference type="NCBI Taxonomy" id="214684"/>
    <lineage>
        <taxon>Eukaryota</taxon>
        <taxon>Fungi</taxon>
        <taxon>Dikarya</taxon>
        <taxon>Basidiomycota</taxon>
        <taxon>Agaricomycotina</taxon>
        <taxon>Tremellomycetes</taxon>
        <taxon>Tremellales</taxon>
        <taxon>Cryptococcaceae</taxon>
        <taxon>Cryptococcus</taxon>
        <taxon>Cryptococcus neoformans species complex</taxon>
    </lineage>
</organism>
<reference evidence="6 7" key="1">
    <citation type="journal article" date="2005" name="Science">
        <title>The genome of the basidiomycetous yeast and human pathogen Cryptococcus neoformans.</title>
        <authorList>
            <person name="Loftus B.J."/>
            <person name="Fung E."/>
            <person name="Roncaglia P."/>
            <person name="Rowley D."/>
            <person name="Amedeo P."/>
            <person name="Bruno D."/>
            <person name="Vamathevan J."/>
            <person name="Miranda M."/>
            <person name="Anderson I.J."/>
            <person name="Fraser J.A."/>
            <person name="Allen J.E."/>
            <person name="Bosdet I.E."/>
            <person name="Brent M.R."/>
            <person name="Chiu R."/>
            <person name="Doering T.L."/>
            <person name="Donlin M.J."/>
            <person name="D'Souza C.A."/>
            <person name="Fox D.S."/>
            <person name="Grinberg V."/>
            <person name="Fu J."/>
            <person name="Fukushima M."/>
            <person name="Haas B.J."/>
            <person name="Huang J.C."/>
            <person name="Janbon G."/>
            <person name="Jones S.J."/>
            <person name="Koo H.L."/>
            <person name="Krzywinski M.I."/>
            <person name="Kwon-Chung J.K."/>
            <person name="Lengeler K.B."/>
            <person name="Maiti R."/>
            <person name="Marra M.A."/>
            <person name="Marra R.E."/>
            <person name="Mathewson C.A."/>
            <person name="Mitchell T.G."/>
            <person name="Pertea M."/>
            <person name="Riggs F.R."/>
            <person name="Salzberg S.L."/>
            <person name="Schein J.E."/>
            <person name="Shvartsbeyn A."/>
            <person name="Shin H."/>
            <person name="Shumway M."/>
            <person name="Specht C.A."/>
            <person name="Suh B.B."/>
            <person name="Tenney A."/>
            <person name="Utterback T.R."/>
            <person name="Wickes B.L."/>
            <person name="Wortman J.R."/>
            <person name="Wye N.H."/>
            <person name="Kronstad J.W."/>
            <person name="Lodge J.K."/>
            <person name="Heitman J."/>
            <person name="Davis R.W."/>
            <person name="Fraser C.M."/>
            <person name="Hyman R.W."/>
        </authorList>
    </citation>
    <scope>NUCLEOTIDE SEQUENCE [LARGE SCALE GENOMIC DNA]</scope>
    <source>
        <strain evidence="7">JEC21 / ATCC MYA-565</strain>
    </source>
</reference>
<accession>Q5KIL5</accession>
<proteinExistence type="predicted"/>
<dbReference type="KEGG" id="cne:CND02530"/>
<dbReference type="InterPro" id="IPR002110">
    <property type="entry name" value="Ankyrin_rpt"/>
</dbReference>
<feature type="region of interest" description="Disordered" evidence="4">
    <location>
        <begin position="464"/>
        <end position="487"/>
    </location>
</feature>
<protein>
    <recommendedName>
        <fullName evidence="5">C3H1-type domain-containing protein</fullName>
    </recommendedName>
</protein>
<feature type="repeat" description="ANK" evidence="1">
    <location>
        <begin position="88"/>
        <end position="113"/>
    </location>
</feature>
<evidence type="ECO:0000256" key="3">
    <source>
        <dbReference type="SAM" id="Coils"/>
    </source>
</evidence>
<dbReference type="RefSeq" id="XP_570251.1">
    <property type="nucleotide sequence ID" value="XM_570251.2"/>
</dbReference>
<dbReference type="EMBL" id="AE017344">
    <property type="protein sequence ID" value="AAW42944.1"/>
    <property type="molecule type" value="Genomic_DNA"/>
</dbReference>
<evidence type="ECO:0000256" key="1">
    <source>
        <dbReference type="PROSITE-ProRule" id="PRU00023"/>
    </source>
</evidence>
<dbReference type="GO" id="GO:0008270">
    <property type="term" value="F:zinc ion binding"/>
    <property type="evidence" value="ECO:0007669"/>
    <property type="project" value="UniProtKB-KW"/>
</dbReference>
<dbReference type="GeneID" id="3257001"/>
<gene>
    <name evidence="6" type="ordered locus">CND02530</name>
</gene>
<evidence type="ECO:0000313" key="6">
    <source>
        <dbReference type="EMBL" id="AAW42944.1"/>
    </source>
</evidence>
<dbReference type="SUPFAM" id="SSF48403">
    <property type="entry name" value="Ankyrin repeat"/>
    <property type="match status" value="1"/>
</dbReference>
<dbReference type="PaxDb" id="214684-Q5KIL5"/>
<dbReference type="InterPro" id="IPR036770">
    <property type="entry name" value="Ankyrin_rpt-contain_sf"/>
</dbReference>
<keyword evidence="2" id="KW-0862">Zinc</keyword>
<evidence type="ECO:0000313" key="7">
    <source>
        <dbReference type="Proteomes" id="UP000002149"/>
    </source>
</evidence>
<feature type="region of interest" description="Disordered" evidence="4">
    <location>
        <begin position="681"/>
        <end position="721"/>
    </location>
</feature>
<feature type="domain" description="C3H1-type" evidence="5">
    <location>
        <begin position="196"/>
        <end position="220"/>
    </location>
</feature>
<dbReference type="GO" id="GO:0010468">
    <property type="term" value="P:regulation of gene expression"/>
    <property type="evidence" value="ECO:0007669"/>
    <property type="project" value="UniProtKB-ARBA"/>
</dbReference>
<feature type="compositionally biased region" description="Basic and acidic residues" evidence="4">
    <location>
        <begin position="625"/>
        <end position="638"/>
    </location>
</feature>
<feature type="region of interest" description="Disordered" evidence="4">
    <location>
        <begin position="534"/>
        <end position="553"/>
    </location>
</feature>
<dbReference type="VEuPathDB" id="FungiDB:CND02530"/>